<comment type="caution">
    <text evidence="2">The sequence shown here is derived from an EMBL/GenBank/DDBJ whole genome shotgun (WGS) entry which is preliminary data.</text>
</comment>
<evidence type="ECO:0000313" key="2">
    <source>
        <dbReference type="EMBL" id="MCV2887276.1"/>
    </source>
</evidence>
<name>A0ABT3AF26_9RHOB</name>
<dbReference type="EMBL" id="JAOWLB010000002">
    <property type="protein sequence ID" value="MCV2887276.1"/>
    <property type="molecule type" value="Genomic_DNA"/>
</dbReference>
<gene>
    <name evidence="2" type="ORF">OE747_02940</name>
</gene>
<organism evidence="2 3">
    <name type="scientific">Ruegeria aquimaris</name>
    <dbReference type="NCBI Taxonomy" id="2984333"/>
    <lineage>
        <taxon>Bacteria</taxon>
        <taxon>Pseudomonadati</taxon>
        <taxon>Pseudomonadota</taxon>
        <taxon>Alphaproteobacteria</taxon>
        <taxon>Rhodobacterales</taxon>
        <taxon>Roseobacteraceae</taxon>
        <taxon>Ruegeria</taxon>
    </lineage>
</organism>
<keyword evidence="3" id="KW-1185">Reference proteome</keyword>
<proteinExistence type="predicted"/>
<dbReference type="Proteomes" id="UP001320899">
    <property type="component" value="Unassembled WGS sequence"/>
</dbReference>
<feature type="coiled-coil region" evidence="1">
    <location>
        <begin position="149"/>
        <end position="176"/>
    </location>
</feature>
<evidence type="ECO:0000256" key="1">
    <source>
        <dbReference type="SAM" id="Coils"/>
    </source>
</evidence>
<dbReference type="RefSeq" id="WP_263827114.1">
    <property type="nucleotide sequence ID" value="NZ_JAOWLB010000002.1"/>
</dbReference>
<sequence length="178" mass="19827">MAELMPGGLTEAISFVKGASELVGALRSEARTSNERKNAASLQALLDVLRDIYFAPSGTRAVLELLADGQRPSEELISTVLPRFNDFEYRWERRRSLIDFESDAASRLGFHARETLHRIKVGKGGVRTKVQELLNEPLTLGGEVLSDQATELLGEIQRLNTQIADAEEMIMNLMKEIQ</sequence>
<protein>
    <submittedName>
        <fullName evidence="2">Uncharacterized protein</fullName>
    </submittedName>
</protein>
<reference evidence="2 3" key="1">
    <citation type="submission" date="2022-10" db="EMBL/GenBank/DDBJ databases">
        <title>Ruegeria sp. nov., isolated from ocean surface sediments.</title>
        <authorList>
            <person name="He W."/>
            <person name="Xue H.-P."/>
            <person name="Zhang D.-F."/>
        </authorList>
    </citation>
    <scope>NUCLEOTIDE SEQUENCE [LARGE SCALE GENOMIC DNA]</scope>
    <source>
        <strain evidence="2 3">XHP0148</strain>
    </source>
</reference>
<keyword evidence="1" id="KW-0175">Coiled coil</keyword>
<accession>A0ABT3AF26</accession>
<evidence type="ECO:0000313" key="3">
    <source>
        <dbReference type="Proteomes" id="UP001320899"/>
    </source>
</evidence>